<organism evidence="3 4">
    <name type="scientific">Paludisphaera mucosa</name>
    <dbReference type="NCBI Taxonomy" id="3030827"/>
    <lineage>
        <taxon>Bacteria</taxon>
        <taxon>Pseudomonadati</taxon>
        <taxon>Planctomycetota</taxon>
        <taxon>Planctomycetia</taxon>
        <taxon>Isosphaerales</taxon>
        <taxon>Isosphaeraceae</taxon>
        <taxon>Paludisphaera</taxon>
    </lineage>
</organism>
<feature type="region of interest" description="Disordered" evidence="1">
    <location>
        <begin position="51"/>
        <end position="80"/>
    </location>
</feature>
<name>A0ABT6FC88_9BACT</name>
<evidence type="ECO:0008006" key="5">
    <source>
        <dbReference type="Google" id="ProtNLM"/>
    </source>
</evidence>
<reference evidence="3 4" key="1">
    <citation type="submission" date="2023-03" db="EMBL/GenBank/DDBJ databases">
        <title>Paludisphaera mucosa sp. nov. a novel planctomycete from northern fen.</title>
        <authorList>
            <person name="Ivanova A."/>
        </authorList>
    </citation>
    <scope>NUCLEOTIDE SEQUENCE [LARGE SCALE GENOMIC DNA]</scope>
    <source>
        <strain evidence="3 4">Pla2</strain>
    </source>
</reference>
<feature type="chain" id="PRO_5046390377" description="Secreted protein" evidence="2">
    <location>
        <begin position="19"/>
        <end position="80"/>
    </location>
</feature>
<dbReference type="EMBL" id="JARRAG010000002">
    <property type="protein sequence ID" value="MDG3005111.1"/>
    <property type="molecule type" value="Genomic_DNA"/>
</dbReference>
<protein>
    <recommendedName>
        <fullName evidence="5">Secreted protein</fullName>
    </recommendedName>
</protein>
<keyword evidence="4" id="KW-1185">Reference proteome</keyword>
<evidence type="ECO:0000256" key="1">
    <source>
        <dbReference type="SAM" id="MobiDB-lite"/>
    </source>
</evidence>
<accession>A0ABT6FC88</accession>
<sequence>MRSRIHATLFLLAAVVPAACDDAGTHPPVAADELPPLAAEDVKKIQAEDARIEAEERGTPVLPGKKKKAPGATKPAPTQD</sequence>
<proteinExistence type="predicted"/>
<evidence type="ECO:0000313" key="4">
    <source>
        <dbReference type="Proteomes" id="UP001216907"/>
    </source>
</evidence>
<dbReference type="RefSeq" id="WP_277861460.1">
    <property type="nucleotide sequence ID" value="NZ_JARRAG010000002.1"/>
</dbReference>
<feature type="compositionally biased region" description="Low complexity" evidence="1">
    <location>
        <begin position="70"/>
        <end position="80"/>
    </location>
</feature>
<feature type="signal peptide" evidence="2">
    <location>
        <begin position="1"/>
        <end position="18"/>
    </location>
</feature>
<comment type="caution">
    <text evidence="3">The sequence shown here is derived from an EMBL/GenBank/DDBJ whole genome shotgun (WGS) entry which is preliminary data.</text>
</comment>
<gene>
    <name evidence="3" type="ORF">PZE19_15085</name>
</gene>
<keyword evidence="2" id="KW-0732">Signal</keyword>
<evidence type="ECO:0000256" key="2">
    <source>
        <dbReference type="SAM" id="SignalP"/>
    </source>
</evidence>
<evidence type="ECO:0000313" key="3">
    <source>
        <dbReference type="EMBL" id="MDG3005111.1"/>
    </source>
</evidence>
<dbReference type="Proteomes" id="UP001216907">
    <property type="component" value="Unassembled WGS sequence"/>
</dbReference>